<feature type="domain" description="ATP-grasp" evidence="5">
    <location>
        <begin position="487"/>
        <end position="523"/>
    </location>
</feature>
<proteinExistence type="predicted"/>
<dbReference type="Proteomes" id="UP001184230">
    <property type="component" value="Unassembled WGS sequence"/>
</dbReference>
<dbReference type="SUPFAM" id="SSF52210">
    <property type="entry name" value="Succinyl-CoA synthetase domains"/>
    <property type="match status" value="2"/>
</dbReference>
<dbReference type="SUPFAM" id="SSF55729">
    <property type="entry name" value="Acyl-CoA N-acyltransferases (Nat)"/>
    <property type="match status" value="1"/>
</dbReference>
<dbReference type="Pfam" id="PF00583">
    <property type="entry name" value="Acetyltransf_1"/>
    <property type="match status" value="1"/>
</dbReference>
<dbReference type="PROSITE" id="PS51186">
    <property type="entry name" value="GNAT"/>
    <property type="match status" value="1"/>
</dbReference>
<dbReference type="CDD" id="cd04301">
    <property type="entry name" value="NAT_SF"/>
    <property type="match status" value="1"/>
</dbReference>
<gene>
    <name evidence="7" type="ORF">J2739_002458</name>
</gene>
<dbReference type="InterPro" id="IPR011761">
    <property type="entry name" value="ATP-grasp"/>
</dbReference>
<dbReference type="InterPro" id="IPR000182">
    <property type="entry name" value="GNAT_dom"/>
</dbReference>
<reference evidence="7 8" key="1">
    <citation type="submission" date="2023-07" db="EMBL/GenBank/DDBJ databases">
        <title>Sorghum-associated microbial communities from plants grown in Nebraska, USA.</title>
        <authorList>
            <person name="Schachtman D."/>
        </authorList>
    </citation>
    <scope>NUCLEOTIDE SEQUENCE [LARGE SCALE GENOMIC DNA]</scope>
    <source>
        <strain evidence="7 8">DS1781</strain>
    </source>
</reference>
<dbReference type="PANTHER" id="PTHR43334">
    <property type="entry name" value="ACETATE--COA LIGASE [ADP-FORMING]"/>
    <property type="match status" value="1"/>
</dbReference>
<dbReference type="Gene3D" id="3.30.1490.20">
    <property type="entry name" value="ATP-grasp fold, A domain"/>
    <property type="match status" value="1"/>
</dbReference>
<dbReference type="Gene3D" id="3.40.50.720">
    <property type="entry name" value="NAD(P)-binding Rossmann-like Domain"/>
    <property type="match status" value="1"/>
</dbReference>
<accession>A0ABU1NFA1</accession>
<dbReference type="InterPro" id="IPR016102">
    <property type="entry name" value="Succinyl-CoA_synth-like"/>
</dbReference>
<keyword evidence="1" id="KW-0436">Ligase</keyword>
<evidence type="ECO:0000256" key="3">
    <source>
        <dbReference type="ARBA" id="ARBA00022840"/>
    </source>
</evidence>
<evidence type="ECO:0000313" key="8">
    <source>
        <dbReference type="Proteomes" id="UP001184230"/>
    </source>
</evidence>
<dbReference type="InterPro" id="IPR013815">
    <property type="entry name" value="ATP_grasp_subdomain_1"/>
</dbReference>
<dbReference type="Pfam" id="PF19045">
    <property type="entry name" value="Ligase_CoA_2"/>
    <property type="match status" value="1"/>
</dbReference>
<dbReference type="InterPro" id="IPR051538">
    <property type="entry name" value="Acyl-CoA_Synth/Transferase"/>
</dbReference>
<sequence>MDKHFLTPLLAPNSIAVLAGAADVPGGPTAQAQALRKALQMQRYDGSLQFLDVRSTGTLAQLAQTRVDLAIIALPVAEMAAALEVAGRIGCRAALLISHGLKAEFASLLKSTARRVGLHLLGPNSLGFQRPGLGLNASIAGPLAKAGPLALVSQSGALTASMLDWAQKNAVGFSSVVSLGPHTVVDIAQVLDFLAHDAATHSIIVYLEGITNARRFMSALRTASNAKPVVVLKAGRRPAGNQAAQTHSASIVGSDDVFDAALRRAGAVRVRSFVELFSAAKCLASRYRPVGKRLAIVTNGGGPGVLAADWVNEIGLHLGTLSAATREQLQAQVPALASLTDLVDLSEEAEPLHYKAAIEAARSDPQVDGILAIFSPKVGADGSDIARMLSSLPQPMSKPLLTCWMGDATVGDSRALLAETGIPSFRTPEAAVGAFGNIAAYYQNQLLLQQTPPPLSALARPDVEAARLMIESVLAERRTVLTEMESKTLLSCFHIPITTTMLARSAHEAMMVATQIGFPVALKIDSPDISHKSDVEGVALNIMNGTGARDTYNDMMARVSRLAPNARINGITVQKMAKARRGREIYVGMVTDDPFGPIIVFGAGGTTIELLNDRAMELPPLNQFLARQLIERSRVAETLAAWRGAGAVDMEALERVLLRVSEMVCELPGLREMDINPIIVDESGAVAVDARIVVGSPAAGGGGYAASYHHLAILPYPARYSHEWPLRGGGVYTVRPVHPDDARMLQDLVQHLSPESRYFRFVSHFHELPPAMLSRFTLIDYDREMALVAVVQERLTGDDGAVTESERIVGVSRYITNPDQSSCEFSLVIADDFSGKGLGTRLMESIIDVARDKELEVIEGLVLAGNADMLKLMRKLGFSVKPFPEDPDFKLVSYAL</sequence>
<dbReference type="InterPro" id="IPR032875">
    <property type="entry name" value="Succ_CoA_lig_flav_dom"/>
</dbReference>
<name>A0ABU1NFA1_9BURK</name>
<dbReference type="InterPro" id="IPR016181">
    <property type="entry name" value="Acyl_CoA_acyltransferase"/>
</dbReference>
<dbReference type="PROSITE" id="PS50975">
    <property type="entry name" value="ATP_GRASP"/>
    <property type="match status" value="1"/>
</dbReference>
<evidence type="ECO:0000313" key="7">
    <source>
        <dbReference type="EMBL" id="MDR6536685.1"/>
    </source>
</evidence>
<feature type="domain" description="N-acetyltransferase" evidence="6">
    <location>
        <begin position="732"/>
        <end position="896"/>
    </location>
</feature>
<dbReference type="RefSeq" id="WP_309901904.1">
    <property type="nucleotide sequence ID" value="NZ_JAVDRF010000004.1"/>
</dbReference>
<keyword evidence="2 4" id="KW-0547">Nucleotide-binding</keyword>
<dbReference type="InterPro" id="IPR036291">
    <property type="entry name" value="NAD(P)-bd_dom_sf"/>
</dbReference>
<dbReference type="Pfam" id="PF13549">
    <property type="entry name" value="ATP-grasp_5"/>
    <property type="match status" value="1"/>
</dbReference>
<dbReference type="Gene3D" id="3.40.50.261">
    <property type="entry name" value="Succinyl-CoA synthetase domains"/>
    <property type="match status" value="2"/>
</dbReference>
<evidence type="ECO:0000256" key="2">
    <source>
        <dbReference type="ARBA" id="ARBA00022741"/>
    </source>
</evidence>
<dbReference type="SUPFAM" id="SSF51735">
    <property type="entry name" value="NAD(P)-binding Rossmann-fold domains"/>
    <property type="match status" value="1"/>
</dbReference>
<evidence type="ECO:0000259" key="6">
    <source>
        <dbReference type="PROSITE" id="PS51186"/>
    </source>
</evidence>
<keyword evidence="3 4" id="KW-0067">ATP-binding</keyword>
<evidence type="ECO:0000256" key="1">
    <source>
        <dbReference type="ARBA" id="ARBA00022598"/>
    </source>
</evidence>
<dbReference type="PANTHER" id="PTHR43334:SF1">
    <property type="entry name" value="3-HYDROXYPROPIONATE--COA LIGASE [ADP-FORMING]"/>
    <property type="match status" value="1"/>
</dbReference>
<organism evidence="7 8">
    <name type="scientific">Variovorax soli</name>
    <dbReference type="NCBI Taxonomy" id="376815"/>
    <lineage>
        <taxon>Bacteria</taxon>
        <taxon>Pseudomonadati</taxon>
        <taxon>Pseudomonadota</taxon>
        <taxon>Betaproteobacteria</taxon>
        <taxon>Burkholderiales</taxon>
        <taxon>Comamonadaceae</taxon>
        <taxon>Variovorax</taxon>
    </lineage>
</organism>
<dbReference type="SUPFAM" id="SSF56059">
    <property type="entry name" value="Glutathione synthetase ATP-binding domain-like"/>
    <property type="match status" value="1"/>
</dbReference>
<dbReference type="InterPro" id="IPR043938">
    <property type="entry name" value="Ligase_CoA_dom"/>
</dbReference>
<protein>
    <submittedName>
        <fullName evidence="7">Acetyltransferase</fullName>
    </submittedName>
</protein>
<dbReference type="Gene3D" id="3.40.630.30">
    <property type="match status" value="1"/>
</dbReference>
<evidence type="ECO:0000256" key="4">
    <source>
        <dbReference type="PROSITE-ProRule" id="PRU00409"/>
    </source>
</evidence>
<dbReference type="EMBL" id="JAVDRF010000004">
    <property type="protein sequence ID" value="MDR6536685.1"/>
    <property type="molecule type" value="Genomic_DNA"/>
</dbReference>
<comment type="caution">
    <text evidence="7">The sequence shown here is derived from an EMBL/GenBank/DDBJ whole genome shotgun (WGS) entry which is preliminary data.</text>
</comment>
<dbReference type="Pfam" id="PF13607">
    <property type="entry name" value="Succ_CoA_lig"/>
    <property type="match status" value="1"/>
</dbReference>
<keyword evidence="8" id="KW-1185">Reference proteome</keyword>
<dbReference type="Gene3D" id="3.30.470.20">
    <property type="entry name" value="ATP-grasp fold, B domain"/>
    <property type="match status" value="1"/>
</dbReference>
<evidence type="ECO:0000259" key="5">
    <source>
        <dbReference type="PROSITE" id="PS50975"/>
    </source>
</evidence>